<gene>
    <name evidence="1" type="ORF">GCM10008013_43520</name>
</gene>
<dbReference type="EMBL" id="BMFT01000004">
    <property type="protein sequence ID" value="GGH36554.1"/>
    <property type="molecule type" value="Genomic_DNA"/>
</dbReference>
<name>A0ABQ1YSA5_9BACL</name>
<dbReference type="Proteomes" id="UP000659344">
    <property type="component" value="Unassembled WGS sequence"/>
</dbReference>
<proteinExistence type="predicted"/>
<keyword evidence="2" id="KW-1185">Reference proteome</keyword>
<evidence type="ECO:0000313" key="1">
    <source>
        <dbReference type="EMBL" id="GGH36554.1"/>
    </source>
</evidence>
<sequence length="82" mass="9145">MEISSLFVTVFTNKSSLNMGSYSTLAYGNIFLVSGIDLAFRSHMPSISSLISIATSARYKKTATPYRIAVLSRFIFNYFQLS</sequence>
<protein>
    <submittedName>
        <fullName evidence="1">Uncharacterized protein</fullName>
    </submittedName>
</protein>
<accession>A0ABQ1YSA5</accession>
<comment type="caution">
    <text evidence="1">The sequence shown here is derived from an EMBL/GenBank/DDBJ whole genome shotgun (WGS) entry which is preliminary data.</text>
</comment>
<reference evidence="2" key="1">
    <citation type="journal article" date="2019" name="Int. J. Syst. Evol. Microbiol.">
        <title>The Global Catalogue of Microorganisms (GCM) 10K type strain sequencing project: providing services to taxonomists for standard genome sequencing and annotation.</title>
        <authorList>
            <consortium name="The Broad Institute Genomics Platform"/>
            <consortium name="The Broad Institute Genome Sequencing Center for Infectious Disease"/>
            <person name="Wu L."/>
            <person name="Ma J."/>
        </authorList>
    </citation>
    <scope>NUCLEOTIDE SEQUENCE [LARGE SCALE GENOMIC DNA]</scope>
    <source>
        <strain evidence="2">CGMCC 1.12769</strain>
    </source>
</reference>
<evidence type="ECO:0000313" key="2">
    <source>
        <dbReference type="Proteomes" id="UP000659344"/>
    </source>
</evidence>
<organism evidence="1 2">
    <name type="scientific">Paenibacillus segetis</name>
    <dbReference type="NCBI Taxonomy" id="1325360"/>
    <lineage>
        <taxon>Bacteria</taxon>
        <taxon>Bacillati</taxon>
        <taxon>Bacillota</taxon>
        <taxon>Bacilli</taxon>
        <taxon>Bacillales</taxon>
        <taxon>Paenibacillaceae</taxon>
        <taxon>Paenibacillus</taxon>
    </lineage>
</organism>